<dbReference type="PANTHER" id="PTHR30562:SF1">
    <property type="entry name" value="UVRABC SYSTEM PROTEIN C"/>
    <property type="match status" value="1"/>
</dbReference>
<evidence type="ECO:0000313" key="3">
    <source>
        <dbReference type="Proteomes" id="UP000739538"/>
    </source>
</evidence>
<keyword evidence="2" id="KW-0540">Nuclease</keyword>
<dbReference type="AlphaFoldDB" id="A0A956NB59"/>
<dbReference type="InterPro" id="IPR050066">
    <property type="entry name" value="UvrABC_protein_C"/>
</dbReference>
<gene>
    <name evidence="2" type="ORF">KDA27_04890</name>
</gene>
<dbReference type="SMART" id="SM00465">
    <property type="entry name" value="GIYc"/>
    <property type="match status" value="1"/>
</dbReference>
<dbReference type="Pfam" id="PF01541">
    <property type="entry name" value="GIY-YIG"/>
    <property type="match status" value="1"/>
</dbReference>
<reference evidence="2" key="1">
    <citation type="submission" date="2020-04" db="EMBL/GenBank/DDBJ databases">
        <authorList>
            <person name="Zhang T."/>
        </authorList>
    </citation>
    <scope>NUCLEOTIDE SEQUENCE</scope>
    <source>
        <strain evidence="2">HKST-UBA02</strain>
    </source>
</reference>
<sequence>MSDLLDQFHAELLASDRAWSPDEVAARVLRMKGGPAAGLVRAVLERDGRFQELANGDWEIRTQRAVPVAEEPLRVCWFEAGEEGALRIHLAPWSPGRGLGSPVVIQGTDPSRWFGRADELFSNRWATFQPGACSRWLWRMDRHWSMGEVTRAPLDLQTWTRLVLLDDGVENDALRHECELGRLAVRWSLGAHADDGPGRLRLLAALLDHLSAADPRSSDEEIERRRLERLETRSLDWARYDFSKEDLGRLPAVPGVYRFRDADGRLLYVGKALDLSRRIPEHFRPLPQEPTKRESMLAEVRSFEYEELPSELEALVREYRAIVRGRPTWNVQSEIHAPKRFPPDWTWPLVFLAPGGDELRTVVVLAAADRGVLLDVEVGAAWEEDLPSLLDEDSGGNAELLEASLAERFRSALVLDPPEAWLALRYYVRFRDRIDRIDPLSLSSPDGAAQALEALVSDRQVDEVRDLRG</sequence>
<dbReference type="GO" id="GO:0004519">
    <property type="term" value="F:endonuclease activity"/>
    <property type="evidence" value="ECO:0007669"/>
    <property type="project" value="UniProtKB-KW"/>
</dbReference>
<dbReference type="Proteomes" id="UP000739538">
    <property type="component" value="Unassembled WGS sequence"/>
</dbReference>
<reference evidence="2" key="2">
    <citation type="journal article" date="2021" name="Microbiome">
        <title>Successional dynamics and alternative stable states in a saline activated sludge microbial community over 9 years.</title>
        <authorList>
            <person name="Wang Y."/>
            <person name="Ye J."/>
            <person name="Ju F."/>
            <person name="Liu L."/>
            <person name="Boyd J.A."/>
            <person name="Deng Y."/>
            <person name="Parks D.H."/>
            <person name="Jiang X."/>
            <person name="Yin X."/>
            <person name="Woodcroft B.J."/>
            <person name="Tyson G.W."/>
            <person name="Hugenholtz P."/>
            <person name="Polz M.F."/>
            <person name="Zhang T."/>
        </authorList>
    </citation>
    <scope>NUCLEOTIDE SEQUENCE</scope>
    <source>
        <strain evidence="2">HKST-UBA02</strain>
    </source>
</reference>
<dbReference type="GO" id="GO:0009380">
    <property type="term" value="C:excinuclease repair complex"/>
    <property type="evidence" value="ECO:0007669"/>
    <property type="project" value="TreeGrafter"/>
</dbReference>
<dbReference type="CDD" id="cd10434">
    <property type="entry name" value="GIY-YIG_UvrC_Cho"/>
    <property type="match status" value="1"/>
</dbReference>
<keyword evidence="2" id="KW-0378">Hydrolase</keyword>
<dbReference type="InterPro" id="IPR000305">
    <property type="entry name" value="GIY-YIG_endonuc"/>
</dbReference>
<name>A0A956NB59_UNCEI</name>
<dbReference type="InterPro" id="IPR035901">
    <property type="entry name" value="GIY-YIG_endonuc_sf"/>
</dbReference>
<proteinExistence type="predicted"/>
<evidence type="ECO:0000259" key="1">
    <source>
        <dbReference type="PROSITE" id="PS50164"/>
    </source>
</evidence>
<accession>A0A956NB59</accession>
<dbReference type="SUPFAM" id="SSF82771">
    <property type="entry name" value="GIY-YIG endonuclease"/>
    <property type="match status" value="1"/>
</dbReference>
<comment type="caution">
    <text evidence="2">The sequence shown here is derived from an EMBL/GenBank/DDBJ whole genome shotgun (WGS) entry which is preliminary data.</text>
</comment>
<dbReference type="EMBL" id="JAGQHS010000016">
    <property type="protein sequence ID" value="MCA9755116.1"/>
    <property type="molecule type" value="Genomic_DNA"/>
</dbReference>
<keyword evidence="2" id="KW-0255">Endonuclease</keyword>
<dbReference type="PANTHER" id="PTHR30562">
    <property type="entry name" value="UVRC/OXIDOREDUCTASE"/>
    <property type="match status" value="1"/>
</dbReference>
<dbReference type="Gene3D" id="3.40.1440.10">
    <property type="entry name" value="GIY-YIG endonuclease"/>
    <property type="match status" value="1"/>
</dbReference>
<organism evidence="2 3">
    <name type="scientific">Eiseniibacteriota bacterium</name>
    <dbReference type="NCBI Taxonomy" id="2212470"/>
    <lineage>
        <taxon>Bacteria</taxon>
        <taxon>Candidatus Eiseniibacteriota</taxon>
    </lineage>
</organism>
<dbReference type="PROSITE" id="PS50164">
    <property type="entry name" value="GIY_YIG"/>
    <property type="match status" value="1"/>
</dbReference>
<protein>
    <submittedName>
        <fullName evidence="2">Nucleotide excision repair endonuclease</fullName>
    </submittedName>
</protein>
<evidence type="ECO:0000313" key="2">
    <source>
        <dbReference type="EMBL" id="MCA9755116.1"/>
    </source>
</evidence>
<feature type="domain" description="GIY-YIG" evidence="1">
    <location>
        <begin position="252"/>
        <end position="331"/>
    </location>
</feature>
<dbReference type="GO" id="GO:0006289">
    <property type="term" value="P:nucleotide-excision repair"/>
    <property type="evidence" value="ECO:0007669"/>
    <property type="project" value="InterPro"/>
</dbReference>
<dbReference type="InterPro" id="IPR047296">
    <property type="entry name" value="GIY-YIG_UvrC_Cho"/>
</dbReference>